<protein>
    <recommendedName>
        <fullName evidence="4">DUF4369 domain-containing protein</fullName>
    </recommendedName>
</protein>
<name>A0ABY7S271_9FLAO</name>
<evidence type="ECO:0000313" key="2">
    <source>
        <dbReference type="EMBL" id="WCO03494.1"/>
    </source>
</evidence>
<evidence type="ECO:0008006" key="4">
    <source>
        <dbReference type="Google" id="ProtNLM"/>
    </source>
</evidence>
<reference evidence="2 3" key="1">
    <citation type="submission" date="2023-01" db="EMBL/GenBank/DDBJ databases">
        <title>Psychroserpens ponticola sp. nov., isolated from seawater.</title>
        <authorList>
            <person name="Kristyanto S."/>
            <person name="Jung J."/>
            <person name="Kim J.M."/>
            <person name="Jeon C.O."/>
        </authorList>
    </citation>
    <scope>NUCLEOTIDE SEQUENCE [LARGE SCALE GENOMIC DNA]</scope>
    <source>
        <strain evidence="2 3">MSW6</strain>
    </source>
</reference>
<evidence type="ECO:0000313" key="3">
    <source>
        <dbReference type="Proteomes" id="UP001202717"/>
    </source>
</evidence>
<keyword evidence="3" id="KW-1185">Reference proteome</keyword>
<accession>A0ABY7S271</accession>
<dbReference type="Proteomes" id="UP001202717">
    <property type="component" value="Chromosome"/>
</dbReference>
<proteinExistence type="predicted"/>
<organism evidence="2 3">
    <name type="scientific">Psychroserpens ponticola</name>
    <dbReference type="NCBI Taxonomy" id="2932268"/>
    <lineage>
        <taxon>Bacteria</taxon>
        <taxon>Pseudomonadati</taxon>
        <taxon>Bacteroidota</taxon>
        <taxon>Flavobacteriia</taxon>
        <taxon>Flavobacteriales</taxon>
        <taxon>Flavobacteriaceae</taxon>
        <taxon>Psychroserpens</taxon>
    </lineage>
</organism>
<feature type="signal peptide" evidence="1">
    <location>
        <begin position="1"/>
        <end position="19"/>
    </location>
</feature>
<evidence type="ECO:0000256" key="1">
    <source>
        <dbReference type="SAM" id="SignalP"/>
    </source>
</evidence>
<dbReference type="EMBL" id="CP116221">
    <property type="protein sequence ID" value="WCO03494.1"/>
    <property type="molecule type" value="Genomic_DNA"/>
</dbReference>
<dbReference type="RefSeq" id="WP_249997384.1">
    <property type="nucleotide sequence ID" value="NZ_CP116221.1"/>
</dbReference>
<feature type="chain" id="PRO_5047430618" description="DUF4369 domain-containing protein" evidence="1">
    <location>
        <begin position="20"/>
        <end position="153"/>
    </location>
</feature>
<gene>
    <name evidence="2" type="ORF">MUN68_008290</name>
</gene>
<sequence>MKKILFIALLTFVGNSLFAQKTASTNGTEYYSCSQKNGMTSIPGDYKLTVQYDEKELGFNASGGQRMTSFSTVKKTDKYVIGQNGEGNYAFFDITKKQFYYIDYYMKRYLTAGYGSQSAEIKQNTLKIMDVLKKGESQKDAIQYLIKQTEYGF</sequence>
<keyword evidence="1" id="KW-0732">Signal</keyword>